<proteinExistence type="predicted"/>
<dbReference type="SUPFAM" id="SSF103473">
    <property type="entry name" value="MFS general substrate transporter"/>
    <property type="match status" value="1"/>
</dbReference>
<keyword evidence="1" id="KW-0472">Membrane</keyword>
<evidence type="ECO:0000313" key="2">
    <source>
        <dbReference type="EMBL" id="URE20598.1"/>
    </source>
</evidence>
<name>A0A9E7GZY1_9LILI</name>
<accession>A0A9E7GZY1</accession>
<evidence type="ECO:0000256" key="1">
    <source>
        <dbReference type="SAM" id="Phobius"/>
    </source>
</evidence>
<feature type="transmembrane region" description="Helical" evidence="1">
    <location>
        <begin position="190"/>
        <end position="207"/>
    </location>
</feature>
<keyword evidence="3" id="KW-1185">Reference proteome</keyword>
<dbReference type="InterPro" id="IPR036259">
    <property type="entry name" value="MFS_trans_sf"/>
</dbReference>
<evidence type="ECO:0000313" key="3">
    <source>
        <dbReference type="Proteomes" id="UP001055439"/>
    </source>
</evidence>
<feature type="transmembrane region" description="Helical" evidence="1">
    <location>
        <begin position="149"/>
        <end position="169"/>
    </location>
</feature>
<dbReference type="AlphaFoldDB" id="A0A9E7GZY1"/>
<sequence length="288" mass="32815">MNGTAELEATPIDCKAWMQTLQLQIRRNRIEDTKQNQLATNISAHNFSSGWSKSNSWTSSHQITLRPRRALYNSNVSTDCTHTDTISILLLQKHRKFDELYILLLSWFHAAFNITLHLTLDMEEGREAERWVGYVDWRSRPALRSKHGGMLAASFVLVVEIMENMAFLANASNLVTYLAEFMHFSPSRSATTVTNFMGTAFLLALLGGFLSDAFFTTYHIYLISALLEFLVQREMLQAFKLVLFGSQHQPPETKHGLSQSRLGQAMVVMLQVSWNPGLHAVRQYAKKK</sequence>
<dbReference type="PANTHER" id="PTHR11654">
    <property type="entry name" value="OLIGOPEPTIDE TRANSPORTER-RELATED"/>
    <property type="match status" value="1"/>
</dbReference>
<protein>
    <submittedName>
        <fullName evidence="2">Peptide transporter PTR2</fullName>
    </submittedName>
</protein>
<organism evidence="2 3">
    <name type="scientific">Musa troglodytarum</name>
    <name type="common">fe'i banana</name>
    <dbReference type="NCBI Taxonomy" id="320322"/>
    <lineage>
        <taxon>Eukaryota</taxon>
        <taxon>Viridiplantae</taxon>
        <taxon>Streptophyta</taxon>
        <taxon>Embryophyta</taxon>
        <taxon>Tracheophyta</taxon>
        <taxon>Spermatophyta</taxon>
        <taxon>Magnoliopsida</taxon>
        <taxon>Liliopsida</taxon>
        <taxon>Zingiberales</taxon>
        <taxon>Musaceae</taxon>
        <taxon>Musa</taxon>
    </lineage>
</organism>
<keyword evidence="1" id="KW-0812">Transmembrane</keyword>
<keyword evidence="1" id="KW-1133">Transmembrane helix</keyword>
<reference evidence="2" key="1">
    <citation type="submission" date="2022-05" db="EMBL/GenBank/DDBJ databases">
        <title>The Musa troglodytarum L. genome provides insights into the mechanism of non-climacteric behaviour and enrichment of carotenoids.</title>
        <authorList>
            <person name="Wang J."/>
        </authorList>
    </citation>
    <scope>NUCLEOTIDE SEQUENCE</scope>
    <source>
        <tissue evidence="2">Leaf</tissue>
    </source>
</reference>
<dbReference type="EMBL" id="CP097509">
    <property type="protein sequence ID" value="URE20598.1"/>
    <property type="molecule type" value="Genomic_DNA"/>
</dbReference>
<dbReference type="Proteomes" id="UP001055439">
    <property type="component" value="Chromosome 7"/>
</dbReference>
<dbReference type="OrthoDB" id="8904098at2759"/>
<gene>
    <name evidence="2" type="ORF">MUK42_11282</name>
</gene>
<dbReference type="Gene3D" id="1.20.1250.20">
    <property type="entry name" value="MFS general substrate transporter like domains"/>
    <property type="match status" value="1"/>
</dbReference>